<evidence type="ECO:0000259" key="11">
    <source>
        <dbReference type="Pfam" id="PF11721"/>
    </source>
</evidence>
<dbReference type="PANTHER" id="PTHR13460:SF0">
    <property type="entry name" value="MALECTIN"/>
    <property type="match status" value="1"/>
</dbReference>
<protein>
    <recommendedName>
        <fullName evidence="11">Malectin domain-containing protein</fullName>
    </recommendedName>
</protein>
<comment type="caution">
    <text evidence="12">The sequence shown here is derived from an EMBL/GenBank/DDBJ whole genome shotgun (WGS) entry which is preliminary data.</text>
</comment>
<dbReference type="Gene3D" id="2.60.120.430">
    <property type="entry name" value="Galactose-binding lectin"/>
    <property type="match status" value="1"/>
</dbReference>
<feature type="domain" description="Malectin" evidence="11">
    <location>
        <begin position="42"/>
        <end position="126"/>
    </location>
</feature>
<dbReference type="EMBL" id="CAJPWZ010002727">
    <property type="protein sequence ID" value="CAG2244116.1"/>
    <property type="molecule type" value="Genomic_DNA"/>
</dbReference>
<dbReference type="AlphaFoldDB" id="A0A8S3UDX7"/>
<sequence>MFSLLLRGMAFLKRSLGHNSKSLTIILTLFALISQSIGIGEVIWAVNAGGEAHTDVHGIVYEADPLEQDKVGISSDYGKTLMIGRVNPQDQILYQTERYHMSNFGYEIPIKGSGDFTLVLKFCEVWSRIKLSPLRLPKWILQTKQIKPECKFTYKGMESSHLPVSPDLDEPPPTWTSGAAFQIKTEDENDSIIMDEDSKGGNPIITGNLVEDIVTAQVEAIAEQTIDLAEGTGVWTENNEVSMETTSTPHSTEDEINVAPAIPVTDIHSTEMVTTELPPTNMTENFRSYMGHLSDLRHQDVVEMYSSEDSDTGERSWIGPRPCRHGNPRQPVIRENCNIAPPQPSDDNQDSRLYDSLNPYSLFNLPTPASVRSNQHYHVRPEERTSGNDSRQFNRHRNVPFHQREPPHNDLFSDSSDSSVINHLYRGDRLSAFHGEVPSINNNSDHCSVIHPFGEHSGPMCRPCARKPWQPRGPSHQVSGLDLSSESSRSRALNEQIQTTPSSNTGANSELLMDMDEGQGQPMSMYEMSRSAFRRYQQNKNTSGEDSVGTAGDNNEQGQESFEFRGQSPVVPEVNLSSGSEDSDVEVLHIETNRPRRRLESNGRATVVVDLTESDDADPVETPTMATPVDVPPVVQSSEVAKDTPTSSNHNNNTTQEQTTPGMFNGIPRMPRQAWRQPPPAHVHVDPRVSQGGCRSHDHDRQSCGHNCQQRQRRQAFMQHINRPPCGCARCLHEPVHSHMHLPHQPNSGRGHHTHHGHLPTSHAHGHCTGSCDHGNPGSFHHPHHHQTPVHPHPHPQPPPLPPRAHIHHHHYHPGAFPLPPTLPFIVHHQPMELQARNIEGPPLFQHQPMPQQPQVSGDTCHIPNSQPSQMAWSPWQGPMVPPPNQGNSCGTDNRPQQGPVDLAGRMCGQNQMNPLPQHLQHQHLHHHHLHWRKENGLF</sequence>
<keyword evidence="6" id="KW-1133">Transmembrane helix</keyword>
<evidence type="ECO:0000256" key="5">
    <source>
        <dbReference type="ARBA" id="ARBA00022824"/>
    </source>
</evidence>
<evidence type="ECO:0000256" key="7">
    <source>
        <dbReference type="ARBA" id="ARBA00023136"/>
    </source>
</evidence>
<dbReference type="PANTHER" id="PTHR13460">
    <property type="match status" value="1"/>
</dbReference>
<evidence type="ECO:0000256" key="6">
    <source>
        <dbReference type="ARBA" id="ARBA00022989"/>
    </source>
</evidence>
<feature type="region of interest" description="Disordered" evidence="10">
    <location>
        <begin position="538"/>
        <end position="583"/>
    </location>
</feature>
<evidence type="ECO:0000256" key="3">
    <source>
        <dbReference type="ARBA" id="ARBA00022692"/>
    </source>
</evidence>
<reference evidence="12" key="1">
    <citation type="submission" date="2021-03" db="EMBL/GenBank/DDBJ databases">
        <authorList>
            <person name="Bekaert M."/>
        </authorList>
    </citation>
    <scope>NUCLEOTIDE SEQUENCE</scope>
</reference>
<feature type="region of interest" description="Disordered" evidence="10">
    <location>
        <begin position="465"/>
        <end position="509"/>
    </location>
</feature>
<dbReference type="InterPro" id="IPR039155">
    <property type="entry name" value="MLEC"/>
</dbReference>
<evidence type="ECO:0000256" key="2">
    <source>
        <dbReference type="ARBA" id="ARBA00009141"/>
    </source>
</evidence>
<keyword evidence="7" id="KW-0472">Membrane</keyword>
<feature type="region of interest" description="Disordered" evidence="10">
    <location>
        <begin position="884"/>
        <end position="915"/>
    </location>
</feature>
<keyword evidence="13" id="KW-1185">Reference proteome</keyword>
<keyword evidence="4" id="KW-0732">Signal</keyword>
<evidence type="ECO:0000256" key="1">
    <source>
        <dbReference type="ARBA" id="ARBA00004115"/>
    </source>
</evidence>
<evidence type="ECO:0000256" key="4">
    <source>
        <dbReference type="ARBA" id="ARBA00022729"/>
    </source>
</evidence>
<name>A0A8S3UDX7_MYTED</name>
<dbReference type="OrthoDB" id="9984778at2759"/>
<evidence type="ECO:0000313" key="12">
    <source>
        <dbReference type="EMBL" id="CAG2244116.1"/>
    </source>
</evidence>
<evidence type="ECO:0000313" key="13">
    <source>
        <dbReference type="Proteomes" id="UP000683360"/>
    </source>
</evidence>
<evidence type="ECO:0000256" key="8">
    <source>
        <dbReference type="ARBA" id="ARBA00023180"/>
    </source>
</evidence>
<feature type="compositionally biased region" description="Low complexity" evidence="10">
    <location>
        <begin position="644"/>
        <end position="661"/>
    </location>
</feature>
<accession>A0A8S3UDX7</accession>
<feature type="region of interest" description="Disordered" evidence="10">
    <location>
        <begin position="743"/>
        <end position="801"/>
    </location>
</feature>
<evidence type="ECO:0000256" key="10">
    <source>
        <dbReference type="SAM" id="MobiDB-lite"/>
    </source>
</evidence>
<keyword evidence="5" id="KW-0256">Endoplasmic reticulum</keyword>
<dbReference type="Pfam" id="PF11721">
    <property type="entry name" value="Malectin"/>
    <property type="match status" value="1"/>
</dbReference>
<feature type="compositionally biased region" description="Polar residues" evidence="10">
    <location>
        <begin position="886"/>
        <end position="897"/>
    </location>
</feature>
<dbReference type="Proteomes" id="UP000683360">
    <property type="component" value="Unassembled WGS sequence"/>
</dbReference>
<comment type="subcellular location">
    <subcellularLocation>
        <location evidence="1">Endoplasmic reticulum membrane</location>
        <topology evidence="1">Single-pass type I membrane protein</topology>
    </subcellularLocation>
</comment>
<keyword evidence="3" id="KW-0812">Transmembrane</keyword>
<keyword evidence="8" id="KW-0325">Glycoprotein</keyword>
<keyword evidence="9" id="KW-0119">Carbohydrate metabolism</keyword>
<dbReference type="InterPro" id="IPR021720">
    <property type="entry name" value="Malectin_dom"/>
</dbReference>
<feature type="compositionally biased region" description="Basic residues" evidence="10">
    <location>
        <begin position="781"/>
        <end position="794"/>
    </location>
</feature>
<gene>
    <name evidence="12" type="ORF">MEDL_56197</name>
</gene>
<feature type="region of interest" description="Disordered" evidence="10">
    <location>
        <begin position="307"/>
        <end position="330"/>
    </location>
</feature>
<evidence type="ECO:0000256" key="9">
    <source>
        <dbReference type="ARBA" id="ARBA00023277"/>
    </source>
</evidence>
<dbReference type="GO" id="GO:0030246">
    <property type="term" value="F:carbohydrate binding"/>
    <property type="evidence" value="ECO:0007669"/>
    <property type="project" value="InterPro"/>
</dbReference>
<comment type="similarity">
    <text evidence="2">Belongs to the malectin family.</text>
</comment>
<feature type="compositionally biased region" description="Polar residues" evidence="10">
    <location>
        <begin position="493"/>
        <end position="508"/>
    </location>
</feature>
<proteinExistence type="inferred from homology"/>
<organism evidence="12 13">
    <name type="scientific">Mytilus edulis</name>
    <name type="common">Blue mussel</name>
    <dbReference type="NCBI Taxonomy" id="6550"/>
    <lineage>
        <taxon>Eukaryota</taxon>
        <taxon>Metazoa</taxon>
        <taxon>Spiralia</taxon>
        <taxon>Lophotrochozoa</taxon>
        <taxon>Mollusca</taxon>
        <taxon>Bivalvia</taxon>
        <taxon>Autobranchia</taxon>
        <taxon>Pteriomorphia</taxon>
        <taxon>Mytilida</taxon>
        <taxon>Mytiloidea</taxon>
        <taxon>Mytilidae</taxon>
        <taxon>Mytilinae</taxon>
        <taxon>Mytilus</taxon>
    </lineage>
</organism>
<dbReference type="GO" id="GO:0005789">
    <property type="term" value="C:endoplasmic reticulum membrane"/>
    <property type="evidence" value="ECO:0007669"/>
    <property type="project" value="UniProtKB-SubCell"/>
</dbReference>
<feature type="region of interest" description="Disordered" evidence="10">
    <location>
        <begin position="638"/>
        <end position="662"/>
    </location>
</feature>